<sequence>MPIVTTGSLLALGAAGVAGAAVYKNRNHPTRRNSQQDVGDTSPYTYGRRQFGSMQNDGYDPSKQAELFWRRNNGINFSHNADKKFPI</sequence>
<organism evidence="3 4">
    <name type="scientific">Circinella minor</name>
    <dbReference type="NCBI Taxonomy" id="1195481"/>
    <lineage>
        <taxon>Eukaryota</taxon>
        <taxon>Fungi</taxon>
        <taxon>Fungi incertae sedis</taxon>
        <taxon>Mucoromycota</taxon>
        <taxon>Mucoromycotina</taxon>
        <taxon>Mucoromycetes</taxon>
        <taxon>Mucorales</taxon>
        <taxon>Lichtheimiaceae</taxon>
        <taxon>Circinella</taxon>
    </lineage>
</organism>
<dbReference type="Proteomes" id="UP000646827">
    <property type="component" value="Unassembled WGS sequence"/>
</dbReference>
<evidence type="ECO:0000313" key="3">
    <source>
        <dbReference type="EMBL" id="KAG2224049.1"/>
    </source>
</evidence>
<dbReference type="AlphaFoldDB" id="A0A8H7VR73"/>
<keyword evidence="2" id="KW-0732">Signal</keyword>
<evidence type="ECO:0000313" key="4">
    <source>
        <dbReference type="Proteomes" id="UP000646827"/>
    </source>
</evidence>
<feature type="region of interest" description="Disordered" evidence="1">
    <location>
        <begin position="25"/>
        <end position="59"/>
    </location>
</feature>
<protein>
    <submittedName>
        <fullName evidence="3">Uncharacterized protein</fullName>
    </submittedName>
</protein>
<comment type="caution">
    <text evidence="3">The sequence shown here is derived from an EMBL/GenBank/DDBJ whole genome shotgun (WGS) entry which is preliminary data.</text>
</comment>
<evidence type="ECO:0000256" key="1">
    <source>
        <dbReference type="SAM" id="MobiDB-lite"/>
    </source>
</evidence>
<keyword evidence="4" id="KW-1185">Reference proteome</keyword>
<feature type="chain" id="PRO_5034821160" evidence="2">
    <location>
        <begin position="20"/>
        <end position="87"/>
    </location>
</feature>
<gene>
    <name evidence="3" type="ORF">INT45_004930</name>
</gene>
<feature type="signal peptide" evidence="2">
    <location>
        <begin position="1"/>
        <end position="19"/>
    </location>
</feature>
<evidence type="ECO:0000256" key="2">
    <source>
        <dbReference type="SAM" id="SignalP"/>
    </source>
</evidence>
<accession>A0A8H7VR73</accession>
<dbReference type="EMBL" id="JAEPRB010000049">
    <property type="protein sequence ID" value="KAG2224049.1"/>
    <property type="molecule type" value="Genomic_DNA"/>
</dbReference>
<name>A0A8H7VR73_9FUNG</name>
<reference evidence="3 4" key="1">
    <citation type="submission" date="2020-12" db="EMBL/GenBank/DDBJ databases">
        <title>Metabolic potential, ecology and presence of endohyphal bacteria is reflected in genomic diversity of Mucoromycotina.</title>
        <authorList>
            <person name="Muszewska A."/>
            <person name="Okrasinska A."/>
            <person name="Steczkiewicz K."/>
            <person name="Drgas O."/>
            <person name="Orlowska M."/>
            <person name="Perlinska-Lenart U."/>
            <person name="Aleksandrzak-Piekarczyk T."/>
            <person name="Szatraj K."/>
            <person name="Zielenkiewicz U."/>
            <person name="Pilsyk S."/>
            <person name="Malc E."/>
            <person name="Mieczkowski P."/>
            <person name="Kruszewska J.S."/>
            <person name="Biernat P."/>
            <person name="Pawlowska J."/>
        </authorList>
    </citation>
    <scope>NUCLEOTIDE SEQUENCE [LARGE SCALE GENOMIC DNA]</scope>
    <source>
        <strain evidence="3 4">CBS 142.35</strain>
    </source>
</reference>
<feature type="compositionally biased region" description="Polar residues" evidence="1">
    <location>
        <begin position="32"/>
        <end position="44"/>
    </location>
</feature>
<proteinExistence type="predicted"/>
<dbReference type="OrthoDB" id="2384350at2759"/>